<accession>A0AAE2W8Z1</accession>
<dbReference type="EMBL" id="WUYC01000004">
    <property type="protein sequence ID" value="MBM4716183.1"/>
    <property type="molecule type" value="Genomic_DNA"/>
</dbReference>
<gene>
    <name evidence="1" type="ORF">GS551_18660</name>
</gene>
<dbReference type="Proteomes" id="UP000706122">
    <property type="component" value="Unassembled WGS sequence"/>
</dbReference>
<evidence type="ECO:0000313" key="1">
    <source>
        <dbReference type="EMBL" id="MBM4716183.1"/>
    </source>
</evidence>
<evidence type="ECO:0000313" key="2">
    <source>
        <dbReference type="Proteomes" id="UP000706122"/>
    </source>
</evidence>
<dbReference type="AlphaFoldDB" id="A0AAE2W8Z1"/>
<organism evidence="1 2">
    <name type="scientific">Rhodococcus hoagii</name>
    <name type="common">Corynebacterium equii</name>
    <dbReference type="NCBI Taxonomy" id="43767"/>
    <lineage>
        <taxon>Bacteria</taxon>
        <taxon>Bacillati</taxon>
        <taxon>Actinomycetota</taxon>
        <taxon>Actinomycetes</taxon>
        <taxon>Mycobacteriales</taxon>
        <taxon>Nocardiaceae</taxon>
        <taxon>Prescottella</taxon>
    </lineage>
</organism>
<comment type="caution">
    <text evidence="1">The sequence shown here is derived from an EMBL/GenBank/DDBJ whole genome shotgun (WGS) entry which is preliminary data.</text>
</comment>
<sequence>MNARDELVDLIAQNIAEAADRFAYFDYESAAEAVLDGRFNLGVIADAILVAGYVKAAGEEVRLRVVGTDRLIGDPWADAESARGAAEYINKQGMNNEREAVRRLVGPWEVA</sequence>
<proteinExistence type="predicted"/>
<reference evidence="1" key="1">
    <citation type="submission" date="2019-11" db="EMBL/GenBank/DDBJ databases">
        <title>Spread of Macrolides and rifampicin resistant Rhodococcus equi in clinical isolates in the USA.</title>
        <authorList>
            <person name="Alvarez-Narvaez S."/>
            <person name="Huber L."/>
            <person name="Cohen N.D."/>
            <person name="Slovis N."/>
            <person name="Greiter M."/>
            <person name="Giguere S."/>
            <person name="Hart K."/>
        </authorList>
    </citation>
    <scope>NUCLEOTIDE SEQUENCE</scope>
    <source>
        <strain evidence="1">Lh_5</strain>
    </source>
</reference>
<name>A0AAE2W8Z1_RHOHA</name>
<protein>
    <submittedName>
        <fullName evidence="1">Uncharacterized protein</fullName>
    </submittedName>
</protein>